<organism evidence="2 3">
    <name type="scientific">Actinokineospora alba</name>
    <dbReference type="NCBI Taxonomy" id="504798"/>
    <lineage>
        <taxon>Bacteria</taxon>
        <taxon>Bacillati</taxon>
        <taxon>Actinomycetota</taxon>
        <taxon>Actinomycetes</taxon>
        <taxon>Pseudonocardiales</taxon>
        <taxon>Pseudonocardiaceae</taxon>
        <taxon>Actinokineospora</taxon>
    </lineage>
</organism>
<protein>
    <submittedName>
        <fullName evidence="2">Acetyltransferase (GNAT) family protein</fullName>
    </submittedName>
</protein>
<evidence type="ECO:0000313" key="3">
    <source>
        <dbReference type="Proteomes" id="UP000199651"/>
    </source>
</evidence>
<dbReference type="Gene3D" id="3.40.630.30">
    <property type="match status" value="1"/>
</dbReference>
<dbReference type="Pfam" id="PF00583">
    <property type="entry name" value="Acetyltransf_1"/>
    <property type="match status" value="1"/>
</dbReference>
<proteinExistence type="predicted"/>
<dbReference type="OrthoDB" id="3239945at2"/>
<feature type="domain" description="N-acetyltransferase" evidence="1">
    <location>
        <begin position="1"/>
        <end position="189"/>
    </location>
</feature>
<reference evidence="3" key="1">
    <citation type="submission" date="2016-10" db="EMBL/GenBank/DDBJ databases">
        <authorList>
            <person name="Varghese N."/>
            <person name="Submissions S."/>
        </authorList>
    </citation>
    <scope>NUCLEOTIDE SEQUENCE [LARGE SCALE GENOMIC DNA]</scope>
    <source>
        <strain evidence="3">IBRC-M 10655</strain>
    </source>
</reference>
<name>A0A1H0U867_9PSEU</name>
<dbReference type="SUPFAM" id="SSF55729">
    <property type="entry name" value="Acyl-CoA N-acyltransferases (Nat)"/>
    <property type="match status" value="1"/>
</dbReference>
<dbReference type="CDD" id="cd04301">
    <property type="entry name" value="NAT_SF"/>
    <property type="match status" value="1"/>
</dbReference>
<accession>A0A1H0U867</accession>
<dbReference type="STRING" id="504798.SAMN05421871_101575"/>
<keyword evidence="2" id="KW-0808">Transferase</keyword>
<sequence>MRIAELTQDSWPALERLFGPNGAQSGCWCTWFLMTAADLRGRSSAQNREFLHSRVCSGKPVGLLAFDGDDPVGWVAVAPRLDYVRLAMSKVAEPVTPDEDLAGTWAVTCFFIHRTARRRGLGAMLLEAAVEHARDQGAWIIEGYPVDTAGEKKGSGDLYHGTLSLFLGAGFELVERRGPRRALVRKVFH</sequence>
<evidence type="ECO:0000259" key="1">
    <source>
        <dbReference type="PROSITE" id="PS51186"/>
    </source>
</evidence>
<dbReference type="GO" id="GO:0016747">
    <property type="term" value="F:acyltransferase activity, transferring groups other than amino-acyl groups"/>
    <property type="evidence" value="ECO:0007669"/>
    <property type="project" value="InterPro"/>
</dbReference>
<evidence type="ECO:0000313" key="2">
    <source>
        <dbReference type="EMBL" id="SDP62354.1"/>
    </source>
</evidence>
<dbReference type="EMBL" id="FNJB01000011">
    <property type="protein sequence ID" value="SDP62354.1"/>
    <property type="molecule type" value="Genomic_DNA"/>
</dbReference>
<dbReference type="InterPro" id="IPR000182">
    <property type="entry name" value="GNAT_dom"/>
</dbReference>
<gene>
    <name evidence="2" type="ORF">SAMN05192558_1116</name>
</gene>
<keyword evidence="3" id="KW-1185">Reference proteome</keyword>
<dbReference type="AlphaFoldDB" id="A0A1H0U867"/>
<dbReference type="InterPro" id="IPR016181">
    <property type="entry name" value="Acyl_CoA_acyltransferase"/>
</dbReference>
<dbReference type="RefSeq" id="WP_091381497.1">
    <property type="nucleotide sequence ID" value="NZ_FNDV01000001.1"/>
</dbReference>
<dbReference type="Proteomes" id="UP000199651">
    <property type="component" value="Unassembled WGS sequence"/>
</dbReference>
<dbReference type="PROSITE" id="PS51186">
    <property type="entry name" value="GNAT"/>
    <property type="match status" value="1"/>
</dbReference>